<evidence type="ECO:0000256" key="4">
    <source>
        <dbReference type="ARBA" id="ARBA00023163"/>
    </source>
</evidence>
<sequence length="156" mass="17363">MGRKPVTMELLGSPSIRAATFKQRKSSLFKKASELSILCGIEVCFAVSKGPDNQAPEVWPDLKYTLKVSQPNDWSNGKLDKNLAREVAEIQFQDIVAYSEPVTSLLDTMSDLLDIAEDMDMEEFFDGRPVDITEWKGIDDCLAPFLRGLDQNDGAS</sequence>
<comment type="caution">
    <text evidence="7">The sequence shown here is derived from an EMBL/GenBank/DDBJ whole genome shotgun (WGS) entry which is preliminary data.</text>
</comment>
<evidence type="ECO:0000313" key="8">
    <source>
        <dbReference type="Proteomes" id="UP000623129"/>
    </source>
</evidence>
<evidence type="ECO:0000259" key="6">
    <source>
        <dbReference type="PROSITE" id="PS50066"/>
    </source>
</evidence>
<keyword evidence="5" id="KW-0539">Nucleus</keyword>
<dbReference type="CDD" id="cd00266">
    <property type="entry name" value="MADS_SRF_like"/>
    <property type="match status" value="1"/>
</dbReference>
<dbReference type="Pfam" id="PF00319">
    <property type="entry name" value="SRF-TF"/>
    <property type="match status" value="1"/>
</dbReference>
<dbReference type="SUPFAM" id="SSF55455">
    <property type="entry name" value="SRF-like"/>
    <property type="match status" value="1"/>
</dbReference>
<feature type="domain" description="MADS-box" evidence="6">
    <location>
        <begin position="1"/>
        <end position="47"/>
    </location>
</feature>
<dbReference type="GO" id="GO:0045944">
    <property type="term" value="P:positive regulation of transcription by RNA polymerase II"/>
    <property type="evidence" value="ECO:0007669"/>
    <property type="project" value="InterPro"/>
</dbReference>
<keyword evidence="4" id="KW-0804">Transcription</keyword>
<dbReference type="GO" id="GO:0000987">
    <property type="term" value="F:cis-regulatory region sequence-specific DNA binding"/>
    <property type="evidence" value="ECO:0007669"/>
    <property type="project" value="InterPro"/>
</dbReference>
<organism evidence="7 8">
    <name type="scientific">Carex littledalei</name>
    <dbReference type="NCBI Taxonomy" id="544730"/>
    <lineage>
        <taxon>Eukaryota</taxon>
        <taxon>Viridiplantae</taxon>
        <taxon>Streptophyta</taxon>
        <taxon>Embryophyta</taxon>
        <taxon>Tracheophyta</taxon>
        <taxon>Spermatophyta</taxon>
        <taxon>Magnoliopsida</taxon>
        <taxon>Liliopsida</taxon>
        <taxon>Poales</taxon>
        <taxon>Cyperaceae</taxon>
        <taxon>Cyperoideae</taxon>
        <taxon>Cariceae</taxon>
        <taxon>Carex</taxon>
        <taxon>Carex subgen. Euthyceras</taxon>
    </lineage>
</organism>
<dbReference type="SMART" id="SM00432">
    <property type="entry name" value="MADS"/>
    <property type="match status" value="1"/>
</dbReference>
<dbReference type="PROSITE" id="PS50066">
    <property type="entry name" value="MADS_BOX_2"/>
    <property type="match status" value="1"/>
</dbReference>
<dbReference type="Proteomes" id="UP000623129">
    <property type="component" value="Unassembled WGS sequence"/>
</dbReference>
<dbReference type="GO" id="GO:0046983">
    <property type="term" value="F:protein dimerization activity"/>
    <property type="evidence" value="ECO:0007669"/>
    <property type="project" value="InterPro"/>
</dbReference>
<keyword evidence="2" id="KW-0805">Transcription regulation</keyword>
<dbReference type="InterPro" id="IPR033897">
    <property type="entry name" value="SRF-like_MADS-box"/>
</dbReference>
<comment type="subcellular location">
    <subcellularLocation>
        <location evidence="1">Nucleus</location>
    </subcellularLocation>
</comment>
<dbReference type="InterPro" id="IPR002100">
    <property type="entry name" value="TF_MADSbox"/>
</dbReference>
<name>A0A833VLK9_9POAL</name>
<accession>A0A833VLK9</accession>
<evidence type="ECO:0000256" key="2">
    <source>
        <dbReference type="ARBA" id="ARBA00023015"/>
    </source>
</evidence>
<evidence type="ECO:0000256" key="3">
    <source>
        <dbReference type="ARBA" id="ARBA00023125"/>
    </source>
</evidence>
<dbReference type="GO" id="GO:0005634">
    <property type="term" value="C:nucleus"/>
    <property type="evidence" value="ECO:0007669"/>
    <property type="project" value="UniProtKB-SubCell"/>
</dbReference>
<protein>
    <submittedName>
        <fullName evidence="7">MADS-box transcription factor PHERES 2</fullName>
    </submittedName>
</protein>
<evidence type="ECO:0000256" key="1">
    <source>
        <dbReference type="ARBA" id="ARBA00004123"/>
    </source>
</evidence>
<dbReference type="AlphaFoldDB" id="A0A833VLK9"/>
<dbReference type="Gene3D" id="3.40.1810.10">
    <property type="entry name" value="Transcription factor, MADS-box"/>
    <property type="match status" value="1"/>
</dbReference>
<evidence type="ECO:0000256" key="5">
    <source>
        <dbReference type="ARBA" id="ARBA00023242"/>
    </source>
</evidence>
<dbReference type="OrthoDB" id="689890at2759"/>
<dbReference type="EMBL" id="SWLB01000016">
    <property type="protein sequence ID" value="KAF3327899.1"/>
    <property type="molecule type" value="Genomic_DNA"/>
</dbReference>
<keyword evidence="8" id="KW-1185">Reference proteome</keyword>
<dbReference type="InterPro" id="IPR036879">
    <property type="entry name" value="TF_MADSbox_sf"/>
</dbReference>
<dbReference type="GO" id="GO:0000981">
    <property type="term" value="F:DNA-binding transcription factor activity, RNA polymerase II-specific"/>
    <property type="evidence" value="ECO:0007669"/>
    <property type="project" value="InterPro"/>
</dbReference>
<keyword evidence="3" id="KW-0238">DNA-binding</keyword>
<evidence type="ECO:0000313" key="7">
    <source>
        <dbReference type="EMBL" id="KAF3327899.1"/>
    </source>
</evidence>
<proteinExistence type="predicted"/>
<reference evidence="7" key="1">
    <citation type="submission" date="2020-01" db="EMBL/GenBank/DDBJ databases">
        <title>Genome sequence of Kobresia littledalei, the first chromosome-level genome in the family Cyperaceae.</title>
        <authorList>
            <person name="Qu G."/>
        </authorList>
    </citation>
    <scope>NUCLEOTIDE SEQUENCE</scope>
    <source>
        <strain evidence="7">C.B.Clarke</strain>
        <tissue evidence="7">Leaf</tissue>
    </source>
</reference>
<gene>
    <name evidence="7" type="ORF">FCM35_KLT06505</name>
</gene>